<name>A0AB39V494_9FUSO</name>
<feature type="domain" description="DNA methylase N-4/N-6" evidence="5">
    <location>
        <begin position="114"/>
        <end position="425"/>
    </location>
</feature>
<evidence type="ECO:0000259" key="5">
    <source>
        <dbReference type="Pfam" id="PF01555"/>
    </source>
</evidence>
<dbReference type="SUPFAM" id="SSF53335">
    <property type="entry name" value="S-adenosyl-L-methionine-dependent methyltransferases"/>
    <property type="match status" value="1"/>
</dbReference>
<proteinExistence type="inferred from homology"/>
<dbReference type="RefSeq" id="WP_369715729.1">
    <property type="nucleotide sequence ID" value="NZ_CP165647.1"/>
</dbReference>
<dbReference type="PRINTS" id="PR00506">
    <property type="entry name" value="D21N6MTFRASE"/>
</dbReference>
<evidence type="ECO:0000256" key="4">
    <source>
        <dbReference type="ARBA" id="ARBA00022691"/>
    </source>
</evidence>
<protein>
    <submittedName>
        <fullName evidence="6">Site-specific DNA-methyltransferase</fullName>
        <ecNumber evidence="6">2.1.1.-</ecNumber>
    </submittedName>
</protein>
<gene>
    <name evidence="6" type="ORF">AB8B28_10750</name>
</gene>
<dbReference type="InterPro" id="IPR002052">
    <property type="entry name" value="DNA_methylase_N6_adenine_CS"/>
</dbReference>
<keyword evidence="3 6" id="KW-0808">Transferase</keyword>
<organism evidence="6">
    <name type="scientific">Leptotrichia alba</name>
    <dbReference type="NCBI Taxonomy" id="3239304"/>
    <lineage>
        <taxon>Bacteria</taxon>
        <taxon>Fusobacteriati</taxon>
        <taxon>Fusobacteriota</taxon>
        <taxon>Fusobacteriia</taxon>
        <taxon>Fusobacteriales</taxon>
        <taxon>Leptotrichiaceae</taxon>
        <taxon>Leptotrichia</taxon>
    </lineage>
</organism>
<dbReference type="EC" id="2.1.1.-" evidence="6"/>
<keyword evidence="2 6" id="KW-0489">Methyltransferase</keyword>
<dbReference type="InterPro" id="IPR002295">
    <property type="entry name" value="N4/N6-MTase_EcoPI_Mod-like"/>
</dbReference>
<dbReference type="InterPro" id="IPR029063">
    <property type="entry name" value="SAM-dependent_MTases_sf"/>
</dbReference>
<dbReference type="GO" id="GO:0003677">
    <property type="term" value="F:DNA binding"/>
    <property type="evidence" value="ECO:0007669"/>
    <property type="project" value="InterPro"/>
</dbReference>
<reference evidence="6" key="1">
    <citation type="submission" date="2024-07" db="EMBL/GenBank/DDBJ databases">
        <authorList>
            <person name="Li X.-J."/>
            <person name="Wang X."/>
        </authorList>
    </citation>
    <scope>NUCLEOTIDE SEQUENCE</scope>
    <source>
        <strain evidence="6">HSP-536</strain>
    </source>
</reference>
<comment type="similarity">
    <text evidence="1">Belongs to the N(4)/N(6)-methyltransferase family.</text>
</comment>
<dbReference type="PROSITE" id="PS00092">
    <property type="entry name" value="N6_MTASE"/>
    <property type="match status" value="1"/>
</dbReference>
<dbReference type="InterPro" id="IPR002941">
    <property type="entry name" value="DNA_methylase_N4/N6"/>
</dbReference>
<accession>A0AB39V494</accession>
<sequence length="669" mass="77581">MENNKIKKEINDIVNDNLKVLEQLFPSAVKDGQLDVKALKEELGEFEEVTTEKYELNWAGKQNAKKIVQQGIGNKTLKFVAKDSKNADTTENIYIEGDNLEVLKLLRQNYYNSIKMIYIDPPYNTGNDFVYNDTFKMDKEESDKAEGIISENNEKLQKNQKSTNRYHANWLNMMYPRLKLARDLLTDDGVIFISIDDNEQANLKRLCDEIFGEENFVAQIIWERAFAPVNLKKHFSESHDYIVCYSKNINLSINNGLKRNQEADNRYSNPDDDSRGVWTSGDFSVGPAVESNIYKIVSPSGRENYPPNGRSWRVSEEKFKEMLLDNRVWFGEDGNGVPRQKRFLSEVKNSITPMTIWKYTEIGHSQDATKKLKELFDEVHVFDYSKTVELIKRCIELYTNQGDIVLDFFSGSATTAHAVMQLNSENNKNRKFIMAQLPEITYKGILEKYENEMGEKKERYVIDITTGYPIVEKDSEARKAGFYTIAEIGKERIRRAGEKIKKEIEEYNSNLKLGEEPKKVPDIGFKAFKVDDTNIKWYDMENFNEDGQYSFDDPDSLDFVLGSNDIDIIYEIMLRQNDVPLSEKIEFLTDIGNRTYLYAGLYLICLETEITEEMVEKLASLDSLPIKFIFRDSAFKDNISLKDETFRKLRSLIERNSGESKVSYRVEFI</sequence>
<evidence type="ECO:0000256" key="3">
    <source>
        <dbReference type="ARBA" id="ARBA00022679"/>
    </source>
</evidence>
<dbReference type="GO" id="GO:0032259">
    <property type="term" value="P:methylation"/>
    <property type="evidence" value="ECO:0007669"/>
    <property type="project" value="UniProtKB-KW"/>
</dbReference>
<evidence type="ECO:0000256" key="1">
    <source>
        <dbReference type="ARBA" id="ARBA00006594"/>
    </source>
</evidence>
<evidence type="ECO:0000256" key="2">
    <source>
        <dbReference type="ARBA" id="ARBA00022603"/>
    </source>
</evidence>
<dbReference type="GO" id="GO:0008170">
    <property type="term" value="F:N-methyltransferase activity"/>
    <property type="evidence" value="ECO:0007669"/>
    <property type="project" value="InterPro"/>
</dbReference>
<dbReference type="EMBL" id="CP165647">
    <property type="protein sequence ID" value="XDU62103.1"/>
    <property type="molecule type" value="Genomic_DNA"/>
</dbReference>
<dbReference type="Pfam" id="PF01555">
    <property type="entry name" value="N6_N4_Mtase"/>
    <property type="match status" value="1"/>
</dbReference>
<dbReference type="PIRSF" id="PIRSF015855">
    <property type="entry name" value="TypeIII_Mtase_mKpnI"/>
    <property type="match status" value="1"/>
</dbReference>
<keyword evidence="4" id="KW-0949">S-adenosyl-L-methionine</keyword>
<evidence type="ECO:0000313" key="6">
    <source>
        <dbReference type="EMBL" id="XDU62103.1"/>
    </source>
</evidence>
<dbReference type="Gene3D" id="3.40.50.150">
    <property type="entry name" value="Vaccinia Virus protein VP39"/>
    <property type="match status" value="1"/>
</dbReference>
<dbReference type="KEGG" id="lala:AB8B28_10750"/>
<dbReference type="AlphaFoldDB" id="A0AB39V494"/>
<dbReference type="REBASE" id="858893">
    <property type="entry name" value="M.Lsp36ORF10750P"/>
</dbReference>